<evidence type="ECO:0000256" key="1">
    <source>
        <dbReference type="ARBA" id="ARBA00022448"/>
    </source>
</evidence>
<dbReference type="EMBL" id="JAUIYO010000003">
    <property type="protein sequence ID" value="MFK2825518.1"/>
    <property type="molecule type" value="Genomic_DNA"/>
</dbReference>
<evidence type="ECO:0000256" key="2">
    <source>
        <dbReference type="ARBA" id="ARBA00022741"/>
    </source>
</evidence>
<evidence type="ECO:0000313" key="6">
    <source>
        <dbReference type="Proteomes" id="UP001619911"/>
    </source>
</evidence>
<keyword evidence="6" id="KW-1185">Reference proteome</keyword>
<reference evidence="5 6" key="1">
    <citation type="submission" date="2023-07" db="EMBL/GenBank/DDBJ databases">
        <title>Bacillus lucianemedeirus sp. nov, a new species isolated from an immunobiological production facility.</title>
        <authorList>
            <person name="Costa L.V."/>
            <person name="Miranda R.V.S.L."/>
            <person name="Brandao M.L.L."/>
            <person name="Reis C.M.F."/>
            <person name="Frazao A.M."/>
            <person name="Cruz F.V."/>
            <person name="Baio P.V.P."/>
            <person name="Veras J.F.C."/>
            <person name="Ramos J.N."/>
            <person name="Vieira V."/>
        </authorList>
    </citation>
    <scope>NUCLEOTIDE SEQUENCE [LARGE SCALE GENOMIC DNA]</scope>
    <source>
        <strain evidence="5 6">B190/17</strain>
    </source>
</reference>
<dbReference type="SUPFAM" id="SSF52540">
    <property type="entry name" value="P-loop containing nucleoside triphosphate hydrolases"/>
    <property type="match status" value="1"/>
</dbReference>
<evidence type="ECO:0000256" key="3">
    <source>
        <dbReference type="ARBA" id="ARBA00022840"/>
    </source>
</evidence>
<dbReference type="InterPro" id="IPR003439">
    <property type="entry name" value="ABC_transporter-like_ATP-bd"/>
</dbReference>
<dbReference type="InterPro" id="IPR015854">
    <property type="entry name" value="ABC_transpr_LolD-like"/>
</dbReference>
<feature type="domain" description="ABC transporter" evidence="4">
    <location>
        <begin position="2"/>
        <end position="228"/>
    </location>
</feature>
<dbReference type="Pfam" id="PF00005">
    <property type="entry name" value="ABC_tran"/>
    <property type="match status" value="1"/>
</dbReference>
<keyword evidence="1" id="KW-0813">Transport</keyword>
<dbReference type="CDD" id="cd03255">
    <property type="entry name" value="ABC_MJ0796_LolCDE_FtsE"/>
    <property type="match status" value="1"/>
</dbReference>
<name>A0ABW8I8N4_9BACI</name>
<accession>A0ABW8I8N4</accession>
<dbReference type="PANTHER" id="PTHR24220:SF692">
    <property type="entry name" value="ABC TRANSPORTER DOMAIN-CONTAINING PROTEIN"/>
    <property type="match status" value="1"/>
</dbReference>
<dbReference type="Proteomes" id="UP001619911">
    <property type="component" value="Unassembled WGS sequence"/>
</dbReference>
<keyword evidence="2" id="KW-0547">Nucleotide-binding</keyword>
<gene>
    <name evidence="5" type="ORF">QYG89_07430</name>
</gene>
<dbReference type="SMART" id="SM00382">
    <property type="entry name" value="AAA"/>
    <property type="match status" value="1"/>
</dbReference>
<dbReference type="InterPro" id="IPR017871">
    <property type="entry name" value="ABC_transporter-like_CS"/>
</dbReference>
<evidence type="ECO:0000313" key="5">
    <source>
        <dbReference type="EMBL" id="MFK2825518.1"/>
    </source>
</evidence>
<dbReference type="Gene3D" id="3.40.50.300">
    <property type="entry name" value="P-loop containing nucleotide triphosphate hydrolases"/>
    <property type="match status" value="1"/>
</dbReference>
<keyword evidence="3 5" id="KW-0067">ATP-binding</keyword>
<dbReference type="InterPro" id="IPR003593">
    <property type="entry name" value="AAA+_ATPase"/>
</dbReference>
<dbReference type="RefSeq" id="WP_404316151.1">
    <property type="nucleotide sequence ID" value="NZ_JAUIYO010000003.1"/>
</dbReference>
<organism evidence="5 6">
    <name type="scientific">Bacillus lumedeiriae</name>
    <dbReference type="NCBI Taxonomy" id="3058829"/>
    <lineage>
        <taxon>Bacteria</taxon>
        <taxon>Bacillati</taxon>
        <taxon>Bacillota</taxon>
        <taxon>Bacilli</taxon>
        <taxon>Bacillales</taxon>
        <taxon>Bacillaceae</taxon>
        <taxon>Bacillus</taxon>
    </lineage>
</organism>
<dbReference type="InterPro" id="IPR027417">
    <property type="entry name" value="P-loop_NTPase"/>
</dbReference>
<dbReference type="PROSITE" id="PS00211">
    <property type="entry name" value="ABC_TRANSPORTER_1"/>
    <property type="match status" value="1"/>
</dbReference>
<dbReference type="InterPro" id="IPR017911">
    <property type="entry name" value="MacB-like_ATP-bd"/>
</dbReference>
<evidence type="ECO:0000259" key="4">
    <source>
        <dbReference type="PROSITE" id="PS50893"/>
    </source>
</evidence>
<sequence length="228" mass="25667">MLQLKNLYKSYKQGKEEIPILHDIHLTIERGEYVSIMGPSGSGKSTLMNIIGCLDTPSSGEYTLDGMNMLSGKENRLAAIRNKYIGFVFQSFNLLPRSSALENVELPLIYAKVDKKERKERAIDALTKVGLEERLHFKPTELSGGQKQRVAIARAIVNHPKFVLADEPTGALDSKSSAQVMDIFTKLNEEGVTVVLITHEQEIAEYTNRTILLRDGRILQDERRMIHV</sequence>
<comment type="caution">
    <text evidence="5">The sequence shown here is derived from an EMBL/GenBank/DDBJ whole genome shotgun (WGS) entry which is preliminary data.</text>
</comment>
<dbReference type="PROSITE" id="PS50893">
    <property type="entry name" value="ABC_TRANSPORTER_2"/>
    <property type="match status" value="1"/>
</dbReference>
<dbReference type="GO" id="GO:0005524">
    <property type="term" value="F:ATP binding"/>
    <property type="evidence" value="ECO:0007669"/>
    <property type="project" value="UniProtKB-KW"/>
</dbReference>
<protein>
    <submittedName>
        <fullName evidence="5">ABC transporter ATP-binding protein</fullName>
    </submittedName>
</protein>
<dbReference type="PANTHER" id="PTHR24220">
    <property type="entry name" value="IMPORT ATP-BINDING PROTEIN"/>
    <property type="match status" value="1"/>
</dbReference>
<proteinExistence type="predicted"/>